<comment type="caution">
    <text evidence="14">The sequence shown here is derived from an EMBL/GenBank/DDBJ whole genome shotgun (WGS) entry which is preliminary data.</text>
</comment>
<dbReference type="InterPro" id="IPR018163">
    <property type="entry name" value="Thr/Ala-tRNA-synth_IIc_edit"/>
</dbReference>
<dbReference type="InterPro" id="IPR050058">
    <property type="entry name" value="Ala-tRNA_ligase"/>
</dbReference>
<evidence type="ECO:0000256" key="5">
    <source>
        <dbReference type="ARBA" id="ARBA00022741"/>
    </source>
</evidence>
<comment type="domain">
    <text evidence="12">Consists of three domains; the N-terminal catalytic domain, the editing domain and the C-terminal C-Ala domain. The editing domain removes incorrectly charged amino acids, while the C-Ala domain, along with tRNA(Ala), serves as a bridge to cooperatively bring together the editing and aminoacylation centers thus stimulating deacylation of misacylated tRNAs.</text>
</comment>
<dbReference type="InterPro" id="IPR002318">
    <property type="entry name" value="Ala-tRNA-lgiase_IIc"/>
</dbReference>
<evidence type="ECO:0000256" key="3">
    <source>
        <dbReference type="ARBA" id="ARBA00022598"/>
    </source>
</evidence>
<dbReference type="STRING" id="448386.A0A2V3J0D7"/>
<comment type="catalytic activity">
    <reaction evidence="11 12">
        <text>tRNA(Ala) + L-alanine + ATP = L-alanyl-tRNA(Ala) + AMP + diphosphate</text>
        <dbReference type="Rhea" id="RHEA:12540"/>
        <dbReference type="Rhea" id="RHEA-COMP:9657"/>
        <dbReference type="Rhea" id="RHEA-COMP:9923"/>
        <dbReference type="ChEBI" id="CHEBI:30616"/>
        <dbReference type="ChEBI" id="CHEBI:33019"/>
        <dbReference type="ChEBI" id="CHEBI:57972"/>
        <dbReference type="ChEBI" id="CHEBI:78442"/>
        <dbReference type="ChEBI" id="CHEBI:78497"/>
        <dbReference type="ChEBI" id="CHEBI:456215"/>
        <dbReference type="EC" id="6.1.1.7"/>
    </reaction>
</comment>
<accession>A0A2V3J0D7</accession>
<dbReference type="OrthoDB" id="2423964at2759"/>
<dbReference type="Proteomes" id="UP000247409">
    <property type="component" value="Unassembled WGS sequence"/>
</dbReference>
<dbReference type="GO" id="GO:0005739">
    <property type="term" value="C:mitochondrion"/>
    <property type="evidence" value="ECO:0007669"/>
    <property type="project" value="UniProtKB-SubCell"/>
</dbReference>
<name>A0A2V3J0D7_9FLOR</name>
<keyword evidence="9 12" id="KW-0648">Protein biosynthesis</keyword>
<evidence type="ECO:0000256" key="6">
    <source>
        <dbReference type="ARBA" id="ARBA00022833"/>
    </source>
</evidence>
<dbReference type="GO" id="GO:0004813">
    <property type="term" value="F:alanine-tRNA ligase activity"/>
    <property type="evidence" value="ECO:0007669"/>
    <property type="project" value="UniProtKB-UniRule"/>
</dbReference>
<dbReference type="Gene3D" id="3.30.980.10">
    <property type="entry name" value="Threonyl-trna Synthetase, Chain A, domain 2"/>
    <property type="match status" value="1"/>
</dbReference>
<evidence type="ECO:0000256" key="7">
    <source>
        <dbReference type="ARBA" id="ARBA00022840"/>
    </source>
</evidence>
<dbReference type="InterPro" id="IPR045864">
    <property type="entry name" value="aa-tRNA-synth_II/BPL/LPL"/>
</dbReference>
<keyword evidence="3 12" id="KW-0436">Ligase</keyword>
<keyword evidence="12" id="KW-0963">Cytoplasm</keyword>
<evidence type="ECO:0000313" key="15">
    <source>
        <dbReference type="Proteomes" id="UP000247409"/>
    </source>
</evidence>
<keyword evidence="4 12" id="KW-0479">Metal-binding</keyword>
<dbReference type="InterPro" id="IPR003156">
    <property type="entry name" value="DHHA1_dom"/>
</dbReference>
<comment type="subcellular location">
    <subcellularLocation>
        <location evidence="12">Mitochondrion</location>
    </subcellularLocation>
    <subcellularLocation>
        <location evidence="12">Cytoplasm</location>
    </subcellularLocation>
</comment>
<dbReference type="GO" id="GO:0002161">
    <property type="term" value="F:aminoacyl-tRNA deacylase activity"/>
    <property type="evidence" value="ECO:0007669"/>
    <property type="project" value="TreeGrafter"/>
</dbReference>
<organism evidence="14 15">
    <name type="scientific">Gracilariopsis chorda</name>
    <dbReference type="NCBI Taxonomy" id="448386"/>
    <lineage>
        <taxon>Eukaryota</taxon>
        <taxon>Rhodophyta</taxon>
        <taxon>Florideophyceae</taxon>
        <taxon>Rhodymeniophycidae</taxon>
        <taxon>Gracilariales</taxon>
        <taxon>Gracilariaceae</taxon>
        <taxon>Gracilariopsis</taxon>
    </lineage>
</organism>
<reference evidence="14 15" key="1">
    <citation type="journal article" date="2018" name="Mol. Biol. Evol.">
        <title>Analysis of the draft genome of the red seaweed Gracilariopsis chorda provides insights into genome size evolution in Rhodophyta.</title>
        <authorList>
            <person name="Lee J."/>
            <person name="Yang E.C."/>
            <person name="Graf L."/>
            <person name="Yang J.H."/>
            <person name="Qiu H."/>
            <person name="Zel Zion U."/>
            <person name="Chan C.X."/>
            <person name="Stephens T.G."/>
            <person name="Weber A.P.M."/>
            <person name="Boo G.H."/>
            <person name="Boo S.M."/>
            <person name="Kim K.M."/>
            <person name="Shin Y."/>
            <person name="Jung M."/>
            <person name="Lee S.J."/>
            <person name="Yim H.S."/>
            <person name="Lee J.H."/>
            <person name="Bhattacharya D."/>
            <person name="Yoon H.S."/>
        </authorList>
    </citation>
    <scope>NUCLEOTIDE SEQUENCE [LARGE SCALE GENOMIC DNA]</scope>
    <source>
        <strain evidence="14 15">SKKU-2015</strain>
        <tissue evidence="14">Whole body</tissue>
    </source>
</reference>
<protein>
    <recommendedName>
        <fullName evidence="12">Alanine--tRNA ligase</fullName>
        <ecNumber evidence="12">6.1.1.7</ecNumber>
    </recommendedName>
    <alternativeName>
        <fullName evidence="12">Alanyl-tRNA synthetase</fullName>
        <shortName evidence="12">AlaRS</shortName>
    </alternativeName>
</protein>
<dbReference type="GO" id="GO:0070143">
    <property type="term" value="P:mitochondrial alanyl-tRNA aminoacylation"/>
    <property type="evidence" value="ECO:0007669"/>
    <property type="project" value="UniProtKB-UniRule"/>
</dbReference>
<dbReference type="HAMAP" id="MF_00036_B">
    <property type="entry name" value="Ala_tRNA_synth_B"/>
    <property type="match status" value="1"/>
</dbReference>
<feature type="binding site" evidence="12">
    <location>
        <position position="612"/>
    </location>
    <ligand>
        <name>Zn(2+)</name>
        <dbReference type="ChEBI" id="CHEBI:29105"/>
    </ligand>
</feature>
<proteinExistence type="inferred from homology"/>
<sequence length="960" mass="105073">MSDIANGSAWPAARVRQQFIDFFVNNHQHTFVASSPVVPHDDNTLLFANAGMNQFKPKFLGTVSPDSPLAPMKRACNSQKCIRAGGKHNDLDDVGLDTYHHTFFEMLGNWSFGDYFKEQAIDMAMSLLVDTYGLPKERIYATYFGGDESQGLEPDLEAKQIWLKHLPDARILPFDCKDNFWEMGETGPCGPCTELHFDRIGGRDAASLVNMDDPTVIEIWNLVFIQFNREPDGSLRLLPNKHVDTGMGFERVTSILQNKMSNYDTDVFMPIFDAIKEATGCRPYSGLLGKEDTDGVDMAYRVVADHIRTLTFAITDGAVPDSDGRGYVLRRVLRRAVRYGREFLNAQPKFFSNLVDSVVSSMGEAFPELHEKRKHVMEVIAHEETAFLRTLDRGTDRFKQIVDELKKTNAFQISGADAFFLYDTMGFPLDLTQRMAEEVGFTVDEKGYAESMKAAKEMSRADRAMRSGVSGVRLVLEAEETAFLIGKEVKPTDDNGKYVWNHTPSARVMAIFAGGRGSFVESTSSLSPGAQFGIILDKTSFYAEAGGQIADTGSLLTENGETLLVEVGNCQVYGGFVLHIGSMAADASPLTVGQTVQSSVDYENRSKIAPNHTMTHVLNFALREVLGDSVDQKGSLVDAAKLRFDFSHKTGLTTAELIQVEDIVKCVVKDSKTVYTKVTPLADAKAIHSLRAVFGETYPDPVRVVSVGRPVEDLVADPKNQAWSAISIEFCGGTHLRNTKEAQDFVIIEESALATGIRRLTAYTKGAAAEANSRGKILEEKVTMTEAMDPMALPDIVPGLVNEVNEAVMSAILKGSLREKLSKLSKKSAEALKARSKGALEEGLLKAEKEVAAVKETGGTLAVVLVPLEGDSKGLSKLVTKLSGRLPEGAVMGITVDHKKNLVRCCATSKTVPVNKWVTNTMTAFQGKGGGKPTNANGTAPFTDDDHVVKLVNFARSWEA</sequence>
<dbReference type="NCBIfam" id="TIGR00344">
    <property type="entry name" value="alaS"/>
    <property type="match status" value="1"/>
</dbReference>
<evidence type="ECO:0000256" key="2">
    <source>
        <dbReference type="ARBA" id="ARBA00022555"/>
    </source>
</evidence>
<dbReference type="Pfam" id="PF07973">
    <property type="entry name" value="tRNA_SAD"/>
    <property type="match status" value="1"/>
</dbReference>
<dbReference type="GO" id="GO:0000049">
    <property type="term" value="F:tRNA binding"/>
    <property type="evidence" value="ECO:0007669"/>
    <property type="project" value="UniProtKB-KW"/>
</dbReference>
<dbReference type="CDD" id="cd00673">
    <property type="entry name" value="AlaRS_core"/>
    <property type="match status" value="1"/>
</dbReference>
<keyword evidence="2 12" id="KW-0820">tRNA-binding</keyword>
<dbReference type="InterPro" id="IPR009000">
    <property type="entry name" value="Transl_B-barrel_sf"/>
</dbReference>
<dbReference type="PANTHER" id="PTHR11777:SF9">
    <property type="entry name" value="ALANINE--TRNA LIGASE, CYTOPLASMIC"/>
    <property type="match status" value="1"/>
</dbReference>
<dbReference type="Gene3D" id="3.10.310.40">
    <property type="match status" value="1"/>
</dbReference>
<evidence type="ECO:0000259" key="13">
    <source>
        <dbReference type="PROSITE" id="PS50860"/>
    </source>
</evidence>
<dbReference type="InterPro" id="IPR012947">
    <property type="entry name" value="tRNA_SAD"/>
</dbReference>
<evidence type="ECO:0000256" key="10">
    <source>
        <dbReference type="ARBA" id="ARBA00023146"/>
    </source>
</evidence>
<keyword evidence="8 12" id="KW-0694">RNA-binding</keyword>
<dbReference type="SUPFAM" id="SSF55681">
    <property type="entry name" value="Class II aaRS and biotin synthetases"/>
    <property type="match status" value="1"/>
</dbReference>
<dbReference type="PROSITE" id="PS50860">
    <property type="entry name" value="AA_TRNA_LIGASE_II_ALA"/>
    <property type="match status" value="1"/>
</dbReference>
<dbReference type="GO" id="GO:0008270">
    <property type="term" value="F:zinc ion binding"/>
    <property type="evidence" value="ECO:0007669"/>
    <property type="project" value="UniProtKB-UniRule"/>
</dbReference>
<dbReference type="InterPro" id="IPR018165">
    <property type="entry name" value="Ala-tRNA-synth_IIc_core"/>
</dbReference>
<evidence type="ECO:0000256" key="11">
    <source>
        <dbReference type="ARBA" id="ARBA00048300"/>
    </source>
</evidence>
<dbReference type="AlphaFoldDB" id="A0A2V3J0D7"/>
<dbReference type="SUPFAM" id="SSF50447">
    <property type="entry name" value="Translation proteins"/>
    <property type="match status" value="1"/>
</dbReference>
<dbReference type="GO" id="GO:0005524">
    <property type="term" value="F:ATP binding"/>
    <property type="evidence" value="ECO:0007669"/>
    <property type="project" value="UniProtKB-UniRule"/>
</dbReference>
<feature type="domain" description="Alanyl-transfer RNA synthetases family profile" evidence="13">
    <location>
        <begin position="10"/>
        <end position="774"/>
    </location>
</feature>
<dbReference type="EC" id="6.1.1.7" evidence="12"/>
<evidence type="ECO:0000256" key="8">
    <source>
        <dbReference type="ARBA" id="ARBA00022884"/>
    </source>
</evidence>
<evidence type="ECO:0000256" key="1">
    <source>
        <dbReference type="ARBA" id="ARBA00008429"/>
    </source>
</evidence>
<evidence type="ECO:0000256" key="4">
    <source>
        <dbReference type="ARBA" id="ARBA00022723"/>
    </source>
</evidence>
<evidence type="ECO:0000256" key="9">
    <source>
        <dbReference type="ARBA" id="ARBA00022917"/>
    </source>
</evidence>
<keyword evidence="6 12" id="KW-0862">Zinc</keyword>
<evidence type="ECO:0000256" key="12">
    <source>
        <dbReference type="HAMAP-Rule" id="MF_03133"/>
    </source>
</evidence>
<dbReference type="PRINTS" id="PR00980">
    <property type="entry name" value="TRNASYNTHALA"/>
</dbReference>
<comment type="cofactor">
    <cofactor evidence="12">
        <name>Zn(2+)</name>
        <dbReference type="ChEBI" id="CHEBI:29105"/>
    </cofactor>
    <text evidence="12">Binds 1 zinc ion per subunit.</text>
</comment>
<dbReference type="FunFam" id="3.30.980.10:FF:000004">
    <property type="entry name" value="Alanine--tRNA ligase, cytoplasmic"/>
    <property type="match status" value="1"/>
</dbReference>
<evidence type="ECO:0000313" key="14">
    <source>
        <dbReference type="EMBL" id="PXF47861.1"/>
    </source>
</evidence>
<comment type="subunit">
    <text evidence="12">Monomer.</text>
</comment>
<dbReference type="PANTHER" id="PTHR11777">
    <property type="entry name" value="ALANYL-TRNA SYNTHETASE"/>
    <property type="match status" value="1"/>
</dbReference>
<dbReference type="InterPro" id="IPR018162">
    <property type="entry name" value="Ala-tRNA-ligase_IIc_anticod-bd"/>
</dbReference>
<keyword evidence="5 12" id="KW-0547">Nucleotide-binding</keyword>
<dbReference type="Gene3D" id="3.30.930.10">
    <property type="entry name" value="Bira Bifunctional Protein, Domain 2"/>
    <property type="match status" value="1"/>
</dbReference>
<dbReference type="SUPFAM" id="SSF55186">
    <property type="entry name" value="ThrRS/AlaRS common domain"/>
    <property type="match status" value="1"/>
</dbReference>
<dbReference type="Gene3D" id="2.40.30.130">
    <property type="match status" value="1"/>
</dbReference>
<dbReference type="EMBL" id="NBIV01000018">
    <property type="protein sequence ID" value="PXF47861.1"/>
    <property type="molecule type" value="Genomic_DNA"/>
</dbReference>
<comment type="function">
    <text evidence="12">Catalyzes the attachment of alanine to tRNA(Ala) in a two-step reaction: alanine is first activated by ATP to form Ala-AMP and then transferred to the acceptor end of tRNA(Ala). Also edits incorrectly charged tRNA(Ala) via its editing domain.</text>
</comment>
<dbReference type="InterPro" id="IPR018164">
    <property type="entry name" value="Ala-tRNA-synth_IIc_N"/>
</dbReference>
<dbReference type="SMART" id="SM00863">
    <property type="entry name" value="tRNA_SAD"/>
    <property type="match status" value="1"/>
</dbReference>
<dbReference type="SUPFAM" id="SSF101353">
    <property type="entry name" value="Putative anticodon-binding domain of alanyl-tRNA synthetase (AlaRS)"/>
    <property type="match status" value="1"/>
</dbReference>
<keyword evidence="12" id="KW-0496">Mitochondrion</keyword>
<keyword evidence="10 12" id="KW-0030">Aminoacyl-tRNA synthetase</keyword>
<dbReference type="Pfam" id="PF02272">
    <property type="entry name" value="DHHA1"/>
    <property type="match status" value="1"/>
</dbReference>
<keyword evidence="15" id="KW-1185">Reference proteome</keyword>
<comment type="similarity">
    <text evidence="1">Belongs to the class-II aminoacyl-tRNA synthetase family. Alax-L subfamily.</text>
</comment>
<dbReference type="FunFam" id="3.30.930.10:FF:000011">
    <property type="entry name" value="Alanine--tRNA ligase, cytoplasmic"/>
    <property type="match status" value="1"/>
</dbReference>
<dbReference type="InterPro" id="IPR023033">
    <property type="entry name" value="Ala_tRNA_ligase_euk/bac"/>
</dbReference>
<dbReference type="Pfam" id="PF01411">
    <property type="entry name" value="tRNA-synt_2c"/>
    <property type="match status" value="1"/>
</dbReference>
<keyword evidence="7 12" id="KW-0067">ATP-binding</keyword>
<gene>
    <name evidence="14" type="ORF">BWQ96_02247</name>
</gene>
<feature type="binding site" evidence="12">
    <location>
        <position position="616"/>
    </location>
    <ligand>
        <name>Zn(2+)</name>
        <dbReference type="ChEBI" id="CHEBI:29105"/>
    </ligand>
</feature>
<feature type="binding site" evidence="12">
    <location>
        <position position="731"/>
    </location>
    <ligand>
        <name>Zn(2+)</name>
        <dbReference type="ChEBI" id="CHEBI:29105"/>
    </ligand>
</feature>
<feature type="binding site" evidence="12">
    <location>
        <position position="735"/>
    </location>
    <ligand>
        <name>Zn(2+)</name>
        <dbReference type="ChEBI" id="CHEBI:29105"/>
    </ligand>
</feature>